<dbReference type="AlphaFoldDB" id="A0A286RE45"/>
<sequence length="838" mass="93692">MVQHAWRSPSQGFGGGLTVRFSPRPRLLWSLVGAVFLSTCWATGARAEQVQASPGTWKPGPLLQKMLAGPLSNVEEIVFAVRVPGRDHWYVTFGNYSDDSQYPRALGFKFEDGVYWGYGEGGRLCALNLRTGAVRVLLDDPRGGVRDPQVHYDGQKILFSYRKGGTHPFHLYEINVDGTGLRQLTDGPDDDIEPTYCPDGSIIFCSSRCRRFVNCWYTRVAVLYRCDADGKNIRPLSSNNDHDNTPWMLPDGRVLYMRWEYVDRSQVHFHHLWTMNPDGTFQTVFFGNMYGGVAMLDAKPIPNTNKVVVSWSPGHGRPEHLGPVAIVDPSLGPDNQAAVKILGKGRDWKDPYPISEDCFLVAHPRGLFIMDGEGNSELIYELPPEERTKFQCHEPRPIVSRPRERVLASRVDLSKPTGTLILEDIYTGRNMAGVPRGTIKKLLVLKQLPKPVNFSGGMEPLTIGGSFTLAEVVGEVPVEPDGSAHFEVPALQSLFFVALDENDISVKRMHSFVTLQPGEVTSCVGCHEVRTHSPHVVRTDLMALRRPADKIQPILDVPKVLDFPRDIQPILDRHCVACHNPDRREGKIDLTGDHTARYSISYWTIRVHNLVSDGRNEPRGNRPPYSYGSAASRLMKLVDGSHYGVKLSPFELKTLRLWIDTSACYPGTYAALGCGYYPVNLPWGDLGQRCGSCHIKEVTTPEGPTKTPVFNGGFPGALEPLCNLDRPEKSFILRAPLAKSAGGLEACGQAVFADTNDPVYQKTLAAIVDAQRRLQEGKRFDMPGFRPNRHYIREMQRFGFLPKDLGPNDPIDYYKVDREYWDSFLYQPLNTAGLATKE</sequence>
<dbReference type="InterPro" id="IPR036280">
    <property type="entry name" value="Multihaem_cyt_sf"/>
</dbReference>
<dbReference type="Pfam" id="PF18582">
    <property type="entry name" value="HZS_alpha"/>
    <property type="match status" value="1"/>
</dbReference>
<dbReference type="Gene3D" id="2.120.10.30">
    <property type="entry name" value="TolB, C-terminal domain"/>
    <property type="match status" value="1"/>
</dbReference>
<keyword evidence="3" id="KW-1185">Reference proteome</keyword>
<reference evidence="2 3" key="1">
    <citation type="journal article" name="Front. Microbiol.">
        <title>Sugar Metabolism of the First Thermophilic Planctomycete Thermogutta terrifontis: Comparative Genomic and Transcriptomic Approaches.</title>
        <authorList>
            <person name="Elcheninov A.G."/>
            <person name="Menzel P."/>
            <person name="Gudbergsdottir S.R."/>
            <person name="Slesarev A.I."/>
            <person name="Kadnikov V.V."/>
            <person name="Krogh A."/>
            <person name="Bonch-Osmolovskaya E.A."/>
            <person name="Peng X."/>
            <person name="Kublanov I.V."/>
        </authorList>
    </citation>
    <scope>NUCLEOTIDE SEQUENCE [LARGE SCALE GENOMIC DNA]</scope>
    <source>
        <strain evidence="2 3">R1</strain>
    </source>
</reference>
<dbReference type="InterPro" id="IPR040698">
    <property type="entry name" value="HZS_alpha_mid"/>
</dbReference>
<organism evidence="2 3">
    <name type="scientific">Thermogutta terrifontis</name>
    <dbReference type="NCBI Taxonomy" id="1331910"/>
    <lineage>
        <taxon>Bacteria</taxon>
        <taxon>Pseudomonadati</taxon>
        <taxon>Planctomycetota</taxon>
        <taxon>Planctomycetia</taxon>
        <taxon>Pirellulales</taxon>
        <taxon>Thermoguttaceae</taxon>
        <taxon>Thermogutta</taxon>
    </lineage>
</organism>
<dbReference type="Proteomes" id="UP000215086">
    <property type="component" value="Chromosome"/>
</dbReference>
<dbReference type="KEGG" id="ttf:THTE_1615"/>
<feature type="domain" description="Hydrazine synthase alpha subunit middle" evidence="1">
    <location>
        <begin position="468"/>
        <end position="528"/>
    </location>
</feature>
<dbReference type="OrthoDB" id="221261at2"/>
<evidence type="ECO:0000259" key="1">
    <source>
        <dbReference type="Pfam" id="PF18582"/>
    </source>
</evidence>
<accession>A0A286RE45</accession>
<protein>
    <recommendedName>
        <fullName evidence="1">Hydrazine synthase alpha subunit middle domain-containing protein</fullName>
    </recommendedName>
</protein>
<dbReference type="RefSeq" id="WP_095414602.1">
    <property type="nucleotide sequence ID" value="NZ_CP018477.1"/>
</dbReference>
<gene>
    <name evidence="2" type="ORF">THTE_1615</name>
</gene>
<dbReference type="SUPFAM" id="SSF69304">
    <property type="entry name" value="Tricorn protease N-terminal domain"/>
    <property type="match status" value="1"/>
</dbReference>
<evidence type="ECO:0000313" key="3">
    <source>
        <dbReference type="Proteomes" id="UP000215086"/>
    </source>
</evidence>
<dbReference type="EMBL" id="CP018477">
    <property type="protein sequence ID" value="ASV74217.1"/>
    <property type="molecule type" value="Genomic_DNA"/>
</dbReference>
<name>A0A286RE45_9BACT</name>
<dbReference type="InterPro" id="IPR011659">
    <property type="entry name" value="WD40"/>
</dbReference>
<dbReference type="InterPro" id="IPR011042">
    <property type="entry name" value="6-blade_b-propeller_TolB-like"/>
</dbReference>
<dbReference type="Pfam" id="PF07676">
    <property type="entry name" value="PD40"/>
    <property type="match status" value="1"/>
</dbReference>
<proteinExistence type="predicted"/>
<evidence type="ECO:0000313" key="2">
    <source>
        <dbReference type="EMBL" id="ASV74217.1"/>
    </source>
</evidence>
<dbReference type="SUPFAM" id="SSF48695">
    <property type="entry name" value="Multiheme cytochromes"/>
    <property type="match status" value="1"/>
</dbReference>